<protein>
    <submittedName>
        <fullName evidence="2">Uncharacterized protein</fullName>
    </submittedName>
</protein>
<reference evidence="2 3" key="1">
    <citation type="journal article" date="2023" name="G3 (Bethesda)">
        <title>A chromosome-length genome assembly and annotation of blackberry (Rubus argutus, cv. 'Hillquist').</title>
        <authorList>
            <person name="Bruna T."/>
            <person name="Aryal R."/>
            <person name="Dudchenko O."/>
            <person name="Sargent D.J."/>
            <person name="Mead D."/>
            <person name="Buti M."/>
            <person name="Cavallini A."/>
            <person name="Hytonen T."/>
            <person name="Andres J."/>
            <person name="Pham M."/>
            <person name="Weisz D."/>
            <person name="Mascagni F."/>
            <person name="Usai G."/>
            <person name="Natali L."/>
            <person name="Bassil N."/>
            <person name="Fernandez G.E."/>
            <person name="Lomsadze A."/>
            <person name="Armour M."/>
            <person name="Olukolu B."/>
            <person name="Poorten T."/>
            <person name="Britton C."/>
            <person name="Davik J."/>
            <person name="Ashrafi H."/>
            <person name="Aiden E.L."/>
            <person name="Borodovsky M."/>
            <person name="Worthington M."/>
        </authorList>
    </citation>
    <scope>NUCLEOTIDE SEQUENCE [LARGE SCALE GENOMIC DNA]</scope>
    <source>
        <strain evidence="2">PI 553951</strain>
    </source>
</reference>
<comment type="caution">
    <text evidence="2">The sequence shown here is derived from an EMBL/GenBank/DDBJ whole genome shotgun (WGS) entry which is preliminary data.</text>
</comment>
<accession>A0AAW1YRH1</accession>
<dbReference type="EMBL" id="JBEDUW010000001">
    <property type="protein sequence ID" value="KAK9951234.1"/>
    <property type="molecule type" value="Genomic_DNA"/>
</dbReference>
<gene>
    <name evidence="2" type="ORF">M0R45_006691</name>
</gene>
<keyword evidence="3" id="KW-1185">Reference proteome</keyword>
<evidence type="ECO:0000256" key="1">
    <source>
        <dbReference type="SAM" id="MobiDB-lite"/>
    </source>
</evidence>
<sequence length="83" mass="8665">MPPSANEDDAIWVLFVAEGMAKPCGVGDGRSSNGDREARPWLGAHGGGERISGSTGFAAVMIEGGWVIEFDAVKGAEKRVNCD</sequence>
<dbReference type="AlphaFoldDB" id="A0AAW1YRH1"/>
<proteinExistence type="predicted"/>
<name>A0AAW1YRH1_RUBAR</name>
<organism evidence="2 3">
    <name type="scientific">Rubus argutus</name>
    <name type="common">Southern blackberry</name>
    <dbReference type="NCBI Taxonomy" id="59490"/>
    <lineage>
        <taxon>Eukaryota</taxon>
        <taxon>Viridiplantae</taxon>
        <taxon>Streptophyta</taxon>
        <taxon>Embryophyta</taxon>
        <taxon>Tracheophyta</taxon>
        <taxon>Spermatophyta</taxon>
        <taxon>Magnoliopsida</taxon>
        <taxon>eudicotyledons</taxon>
        <taxon>Gunneridae</taxon>
        <taxon>Pentapetalae</taxon>
        <taxon>rosids</taxon>
        <taxon>fabids</taxon>
        <taxon>Rosales</taxon>
        <taxon>Rosaceae</taxon>
        <taxon>Rosoideae</taxon>
        <taxon>Rosoideae incertae sedis</taxon>
        <taxon>Rubus</taxon>
    </lineage>
</organism>
<evidence type="ECO:0000313" key="2">
    <source>
        <dbReference type="EMBL" id="KAK9951234.1"/>
    </source>
</evidence>
<feature type="region of interest" description="Disordered" evidence="1">
    <location>
        <begin position="26"/>
        <end position="46"/>
    </location>
</feature>
<evidence type="ECO:0000313" key="3">
    <source>
        <dbReference type="Proteomes" id="UP001457282"/>
    </source>
</evidence>
<dbReference type="Proteomes" id="UP001457282">
    <property type="component" value="Unassembled WGS sequence"/>
</dbReference>